<feature type="domain" description="AAA+ ATPase" evidence="11">
    <location>
        <begin position="32"/>
        <end position="371"/>
    </location>
</feature>
<keyword evidence="13" id="KW-1185">Reference proteome</keyword>
<dbReference type="PROSITE" id="PS00618">
    <property type="entry name" value="RECF_2"/>
    <property type="match status" value="1"/>
</dbReference>
<name>A0A8B2NNH6_9HYPH</name>
<reference evidence="12 13" key="1">
    <citation type="submission" date="2018-05" db="EMBL/GenBank/DDBJ databases">
        <title>Acuticoccus sediminis sp. nov., isolated from deep-sea sediment of Indian Ocean.</title>
        <authorList>
            <person name="Liu X."/>
            <person name="Lai Q."/>
            <person name="Du Y."/>
            <person name="Sun F."/>
            <person name="Zhang X."/>
            <person name="Wang S."/>
            <person name="Shao Z."/>
        </authorList>
    </citation>
    <scope>NUCLEOTIDE SEQUENCE [LARGE SCALE GENOMIC DNA]</scope>
    <source>
        <strain evidence="12 13">PTG4-2</strain>
    </source>
</reference>
<organism evidence="12 13">
    <name type="scientific">Acuticoccus sediminis</name>
    <dbReference type="NCBI Taxonomy" id="2184697"/>
    <lineage>
        <taxon>Bacteria</taxon>
        <taxon>Pseudomonadati</taxon>
        <taxon>Pseudomonadota</taxon>
        <taxon>Alphaproteobacteria</taxon>
        <taxon>Hyphomicrobiales</taxon>
        <taxon>Amorphaceae</taxon>
        <taxon>Acuticoccus</taxon>
    </lineage>
</organism>
<comment type="similarity">
    <text evidence="2 9 10">Belongs to the RecF family.</text>
</comment>
<keyword evidence="4 9" id="KW-0963">Cytoplasm</keyword>
<dbReference type="Pfam" id="PF02463">
    <property type="entry name" value="SMC_N"/>
    <property type="match status" value="1"/>
</dbReference>
<evidence type="ECO:0000256" key="2">
    <source>
        <dbReference type="ARBA" id="ARBA00008016"/>
    </source>
</evidence>
<dbReference type="SUPFAM" id="SSF52540">
    <property type="entry name" value="P-loop containing nucleoside triphosphate hydrolases"/>
    <property type="match status" value="1"/>
</dbReference>
<dbReference type="NCBIfam" id="TIGR00611">
    <property type="entry name" value="recf"/>
    <property type="match status" value="1"/>
</dbReference>
<dbReference type="InterPro" id="IPR018078">
    <property type="entry name" value="DNA-binding_RecF_CS"/>
</dbReference>
<dbReference type="GO" id="GO:0000731">
    <property type="term" value="P:DNA synthesis involved in DNA repair"/>
    <property type="evidence" value="ECO:0007669"/>
    <property type="project" value="TreeGrafter"/>
</dbReference>
<dbReference type="Gene3D" id="1.20.1050.90">
    <property type="entry name" value="RecF/RecN/SMC, N-terminal domain"/>
    <property type="match status" value="1"/>
</dbReference>
<dbReference type="GO" id="GO:0005737">
    <property type="term" value="C:cytoplasm"/>
    <property type="evidence" value="ECO:0007669"/>
    <property type="project" value="UniProtKB-SubCell"/>
</dbReference>
<comment type="function">
    <text evidence="9 10">The RecF protein is involved in DNA metabolism; it is required for DNA replication and normal SOS inducibility. RecF binds preferentially to single-stranded, linear DNA. It also seems to bind ATP.</text>
</comment>
<dbReference type="InterPro" id="IPR003395">
    <property type="entry name" value="RecF/RecN/SMC_N"/>
</dbReference>
<gene>
    <name evidence="9" type="primary">recF</name>
    <name evidence="12" type="ORF">DLJ53_23175</name>
</gene>
<feature type="binding site" evidence="9">
    <location>
        <begin position="40"/>
        <end position="47"/>
    </location>
    <ligand>
        <name>ATP</name>
        <dbReference type="ChEBI" id="CHEBI:30616"/>
    </ligand>
</feature>
<dbReference type="CDD" id="cd03242">
    <property type="entry name" value="ABC_RecF"/>
    <property type="match status" value="1"/>
</dbReference>
<evidence type="ECO:0000313" key="13">
    <source>
        <dbReference type="Proteomes" id="UP000249590"/>
    </source>
</evidence>
<keyword evidence="9 10" id="KW-0227">DNA damage</keyword>
<proteinExistence type="inferred from homology"/>
<comment type="subcellular location">
    <subcellularLocation>
        <location evidence="1 9 10">Cytoplasm</location>
    </subcellularLocation>
</comment>
<dbReference type="HAMAP" id="MF_00365">
    <property type="entry name" value="RecF"/>
    <property type="match status" value="1"/>
</dbReference>
<keyword evidence="6 9" id="KW-0547">Nucleotide-binding</keyword>
<dbReference type="GO" id="GO:0006302">
    <property type="term" value="P:double-strand break repair"/>
    <property type="evidence" value="ECO:0007669"/>
    <property type="project" value="TreeGrafter"/>
</dbReference>
<dbReference type="InterPro" id="IPR001238">
    <property type="entry name" value="DNA-binding_RecF"/>
</dbReference>
<dbReference type="GO" id="GO:0006260">
    <property type="term" value="P:DNA replication"/>
    <property type="evidence" value="ECO:0007669"/>
    <property type="project" value="UniProtKB-UniRule"/>
</dbReference>
<dbReference type="PANTHER" id="PTHR32182">
    <property type="entry name" value="DNA REPLICATION AND REPAIR PROTEIN RECF"/>
    <property type="match status" value="1"/>
</dbReference>
<keyword evidence="5 9" id="KW-0235">DNA replication</keyword>
<keyword evidence="8 9" id="KW-0238">DNA-binding</keyword>
<dbReference type="RefSeq" id="WP_111349619.1">
    <property type="nucleotide sequence ID" value="NZ_QHHQ01000005.1"/>
</dbReference>
<dbReference type="InterPro" id="IPR003593">
    <property type="entry name" value="AAA+_ATPase"/>
</dbReference>
<evidence type="ECO:0000313" key="12">
    <source>
        <dbReference type="EMBL" id="RAH99427.1"/>
    </source>
</evidence>
<comment type="caution">
    <text evidence="12">The sequence shown here is derived from an EMBL/GenBank/DDBJ whole genome shotgun (WGS) entry which is preliminary data.</text>
</comment>
<dbReference type="EMBL" id="QHHQ01000005">
    <property type="protein sequence ID" value="RAH99427.1"/>
    <property type="molecule type" value="Genomic_DNA"/>
</dbReference>
<accession>A0A8B2NNH6</accession>
<evidence type="ECO:0000259" key="11">
    <source>
        <dbReference type="SMART" id="SM00382"/>
    </source>
</evidence>
<keyword evidence="9 10" id="KW-0234">DNA repair</keyword>
<evidence type="ECO:0000256" key="6">
    <source>
        <dbReference type="ARBA" id="ARBA00022741"/>
    </source>
</evidence>
<dbReference type="InterPro" id="IPR042174">
    <property type="entry name" value="RecF_2"/>
</dbReference>
<protein>
    <recommendedName>
        <fullName evidence="3 9">DNA replication and repair protein RecF</fullName>
    </recommendedName>
</protein>
<keyword evidence="9 10" id="KW-0742">SOS response</keyword>
<evidence type="ECO:0000256" key="10">
    <source>
        <dbReference type="RuleBase" id="RU000578"/>
    </source>
</evidence>
<dbReference type="GO" id="GO:0003697">
    <property type="term" value="F:single-stranded DNA binding"/>
    <property type="evidence" value="ECO:0007669"/>
    <property type="project" value="UniProtKB-UniRule"/>
</dbReference>
<sequence length="376" mass="40364">MALPEPPPARVRLTRIGLSNFRNYTEARLTTSRDHVVLAGPNGSGKTNVLEAISLLSPGRGLRRATYAEMVRQGAPFETGWAVSARVDKGGEESAIGTGLQGEGSRLVRIDGADARPDDLTRVARILWLTPAMDGLFSGGTSDRRRFLDRLALALFPYHGRRANAYERAMRQRNKMFEDGVSDPSWYEAVEREMAEHGAAMAAARVELIVKLNAAQAVRAAAGGDFPQAVLALNGDEGDADGAAFARRLRDGRTRDRAAGRTLSGPHRVDMSVTHVEKDMPAALASTGEQKALLIGIVLGHAALVTRVTGETPILLLDEVAAHLDPGRRAALYDTLDGLGAQTFMTGTDDSLFTALGDRADRFRVEAGTITPQNDA</sequence>
<keyword evidence="7 9" id="KW-0067">ATP-binding</keyword>
<evidence type="ECO:0000256" key="4">
    <source>
        <dbReference type="ARBA" id="ARBA00022490"/>
    </source>
</evidence>
<dbReference type="GO" id="GO:0009432">
    <property type="term" value="P:SOS response"/>
    <property type="evidence" value="ECO:0007669"/>
    <property type="project" value="UniProtKB-UniRule"/>
</dbReference>
<evidence type="ECO:0000256" key="5">
    <source>
        <dbReference type="ARBA" id="ARBA00022705"/>
    </source>
</evidence>
<dbReference type="PANTHER" id="PTHR32182:SF0">
    <property type="entry name" value="DNA REPLICATION AND REPAIR PROTEIN RECF"/>
    <property type="match status" value="1"/>
</dbReference>
<evidence type="ECO:0000256" key="8">
    <source>
        <dbReference type="ARBA" id="ARBA00023125"/>
    </source>
</evidence>
<evidence type="ECO:0000256" key="7">
    <source>
        <dbReference type="ARBA" id="ARBA00022840"/>
    </source>
</evidence>
<dbReference type="GO" id="GO:0005524">
    <property type="term" value="F:ATP binding"/>
    <property type="evidence" value="ECO:0007669"/>
    <property type="project" value="UniProtKB-UniRule"/>
</dbReference>
<evidence type="ECO:0000256" key="9">
    <source>
        <dbReference type="HAMAP-Rule" id="MF_00365"/>
    </source>
</evidence>
<dbReference type="Proteomes" id="UP000249590">
    <property type="component" value="Unassembled WGS sequence"/>
</dbReference>
<dbReference type="SMART" id="SM00382">
    <property type="entry name" value="AAA"/>
    <property type="match status" value="1"/>
</dbReference>
<dbReference type="Gene3D" id="3.40.50.300">
    <property type="entry name" value="P-loop containing nucleotide triphosphate hydrolases"/>
    <property type="match status" value="1"/>
</dbReference>
<dbReference type="InterPro" id="IPR027417">
    <property type="entry name" value="P-loop_NTPase"/>
</dbReference>
<evidence type="ECO:0000256" key="1">
    <source>
        <dbReference type="ARBA" id="ARBA00004496"/>
    </source>
</evidence>
<dbReference type="AlphaFoldDB" id="A0A8B2NNH6"/>
<evidence type="ECO:0000256" key="3">
    <source>
        <dbReference type="ARBA" id="ARBA00020170"/>
    </source>
</evidence>